<dbReference type="KEGG" id="scor:J3U87_25125"/>
<dbReference type="RefSeq" id="WP_237378529.1">
    <property type="nucleotide sequence ID" value="NZ_CP071793.1"/>
</dbReference>
<dbReference type="PANTHER" id="PTHR36234:SF5">
    <property type="entry name" value="LYSYL ENDOPEPTIDASE"/>
    <property type="match status" value="1"/>
</dbReference>
<dbReference type="InterPro" id="IPR035914">
    <property type="entry name" value="Sperma_CUB_dom_sf"/>
</dbReference>
<dbReference type="AlphaFoldDB" id="A0A8A4TFL6"/>
<dbReference type="Proteomes" id="UP000663929">
    <property type="component" value="Chromosome"/>
</dbReference>
<dbReference type="Gene3D" id="2.40.10.10">
    <property type="entry name" value="Trypsin-like serine proteases"/>
    <property type="match status" value="2"/>
</dbReference>
<dbReference type="SUPFAM" id="SSF49854">
    <property type="entry name" value="Spermadhesin, CUB domain"/>
    <property type="match status" value="1"/>
</dbReference>
<evidence type="ECO:0000259" key="2">
    <source>
        <dbReference type="Pfam" id="PF04151"/>
    </source>
</evidence>
<feature type="domain" description="Peptidase C-terminal archaeal/bacterial" evidence="2">
    <location>
        <begin position="465"/>
        <end position="539"/>
    </location>
</feature>
<dbReference type="Pfam" id="PF13365">
    <property type="entry name" value="Trypsin_2"/>
    <property type="match status" value="1"/>
</dbReference>
<gene>
    <name evidence="3" type="ORF">J3U87_25125</name>
</gene>
<keyword evidence="4" id="KW-1185">Reference proteome</keyword>
<dbReference type="PANTHER" id="PTHR36234">
    <property type="entry name" value="LYSYL ENDOPEPTIDASE"/>
    <property type="match status" value="1"/>
</dbReference>
<dbReference type="Pfam" id="PF04151">
    <property type="entry name" value="PPC"/>
    <property type="match status" value="1"/>
</dbReference>
<dbReference type="Gene3D" id="2.60.120.290">
    <property type="entry name" value="Spermadhesin, CUB domain"/>
    <property type="match status" value="1"/>
</dbReference>
<sequence>MDFRFKNWLSSVLILLLTATLAVAQQPDAVSVNRATARNSGAVSPAVNLKWGSQLSRKRAERYLANLGAEIRTDYFDGMNDQLKAVAESNQIGEAFPLNVAASDRMPRVAKRAGDLFSWALPVSSTGAEGMRLQLDLSLLESDDKVYLLDAETLHAFGPYTAEKGLFWGPLVEGETTFVLLVSDDAKRGDFSIVEGSHIFKRRRAAKQCEDDLNCENEQIRQIATAVGHYSFVSGGGTYVCTGTLLNAQDGSFKPYFLTANHCVPSQSVANTVHVYWDYRSTSCDSGRGVDKSSLPQNQGSTLLATNSNLDATLLELDGSVGSRHFMGWNATAVPARNSNVTCIHHPAGDYMRVSKGTITGTGQRACGSYDNEIRVDWIDSLTEGGSSGSAILNDSFEVVGDESGCGPENCNGNSAPGNYDWYGSFFHFYPQIEQWLGDSTEPPGGDSLANGESQSFDLARNATRSWTIAVPANASDLVVTISGSGDADLYVKRATINWPGDQGSHNEAEFKAPYSSGSNESVSFPSPAADTWNVLVHGYNASSGTITASWTVGGGSGSGEVDWVRETPHKYANNQTYEYTYSKAGASRVGVHFEKLNSESGYDYLSVIDENGNTVYRVSGNLISNGSGNAFGRSDGWAYVDGDSITIRLETDYSVTRYGFKTDKASFQ</sequence>
<feature type="signal peptide" evidence="1">
    <location>
        <begin position="1"/>
        <end position="24"/>
    </location>
</feature>
<organism evidence="3 4">
    <name type="scientific">Sulfidibacter corallicola</name>
    <dbReference type="NCBI Taxonomy" id="2818388"/>
    <lineage>
        <taxon>Bacteria</taxon>
        <taxon>Pseudomonadati</taxon>
        <taxon>Acidobacteriota</taxon>
        <taxon>Holophagae</taxon>
        <taxon>Acanthopleuribacterales</taxon>
        <taxon>Acanthopleuribacteraceae</taxon>
        <taxon>Sulfidibacter</taxon>
    </lineage>
</organism>
<dbReference type="InterPro" id="IPR009003">
    <property type="entry name" value="Peptidase_S1_PA"/>
</dbReference>
<dbReference type="Gene3D" id="2.60.120.380">
    <property type="match status" value="1"/>
</dbReference>
<reference evidence="3" key="1">
    <citation type="submission" date="2021-03" db="EMBL/GenBank/DDBJ databases">
        <title>Acanthopleuribacteraceae sp. M133.</title>
        <authorList>
            <person name="Wang G."/>
        </authorList>
    </citation>
    <scope>NUCLEOTIDE SEQUENCE</scope>
    <source>
        <strain evidence="3">M133</strain>
    </source>
</reference>
<evidence type="ECO:0000313" key="4">
    <source>
        <dbReference type="Proteomes" id="UP000663929"/>
    </source>
</evidence>
<dbReference type="InterPro" id="IPR043504">
    <property type="entry name" value="Peptidase_S1_PA_chymotrypsin"/>
</dbReference>
<proteinExistence type="predicted"/>
<dbReference type="SUPFAM" id="SSF50494">
    <property type="entry name" value="Trypsin-like serine proteases"/>
    <property type="match status" value="1"/>
</dbReference>
<dbReference type="InterPro" id="IPR007280">
    <property type="entry name" value="Peptidase_C_arc/bac"/>
</dbReference>
<evidence type="ECO:0000313" key="3">
    <source>
        <dbReference type="EMBL" id="QTD48879.1"/>
    </source>
</evidence>
<evidence type="ECO:0000256" key="1">
    <source>
        <dbReference type="SAM" id="SignalP"/>
    </source>
</evidence>
<dbReference type="EMBL" id="CP071793">
    <property type="protein sequence ID" value="QTD48879.1"/>
    <property type="molecule type" value="Genomic_DNA"/>
</dbReference>
<protein>
    <submittedName>
        <fullName evidence="3">Trypsin-like peptidase domain-containing protein</fullName>
    </submittedName>
</protein>
<feature type="chain" id="PRO_5035178138" evidence="1">
    <location>
        <begin position="25"/>
        <end position="669"/>
    </location>
</feature>
<name>A0A8A4TFL6_SULCO</name>
<keyword evidence="1" id="KW-0732">Signal</keyword>
<accession>A0A8A4TFL6</accession>